<organism evidence="1 2">
    <name type="scientific">Clostridium gasigenes</name>
    <dbReference type="NCBI Taxonomy" id="94869"/>
    <lineage>
        <taxon>Bacteria</taxon>
        <taxon>Bacillati</taxon>
        <taxon>Bacillota</taxon>
        <taxon>Clostridia</taxon>
        <taxon>Eubacteriales</taxon>
        <taxon>Clostridiaceae</taxon>
        <taxon>Clostridium</taxon>
    </lineage>
</organism>
<dbReference type="AlphaFoldDB" id="A0A7X0SER0"/>
<name>A0A7X0SER0_9CLOT</name>
<reference evidence="1 2" key="1">
    <citation type="submission" date="2020-08" db="EMBL/GenBank/DDBJ databases">
        <title>Clostridia isolated from Swiss meat.</title>
        <authorList>
            <person name="Wambui J."/>
            <person name="Stevens M.J.A."/>
            <person name="Stephan R."/>
        </authorList>
    </citation>
    <scope>NUCLEOTIDE SEQUENCE [LARGE SCALE GENOMIC DNA]</scope>
    <source>
        <strain evidence="1 2">CM001</strain>
    </source>
</reference>
<evidence type="ECO:0000313" key="1">
    <source>
        <dbReference type="EMBL" id="MBB6716248.1"/>
    </source>
</evidence>
<dbReference type="EMBL" id="JACKWY010000012">
    <property type="protein sequence ID" value="MBB6716248.1"/>
    <property type="molecule type" value="Genomic_DNA"/>
</dbReference>
<dbReference type="RefSeq" id="WP_185165312.1">
    <property type="nucleotide sequence ID" value="NZ_JACKWY010000012.1"/>
</dbReference>
<gene>
    <name evidence="1" type="ORF">H7E68_16205</name>
</gene>
<proteinExistence type="predicted"/>
<protein>
    <recommendedName>
        <fullName evidence="3">ASCH domain-containing protein</fullName>
    </recommendedName>
</protein>
<evidence type="ECO:0008006" key="3">
    <source>
        <dbReference type="Google" id="ProtNLM"/>
    </source>
</evidence>
<sequence>MEKPILFNTAMVQAIMEGKKVVTRRVIKNKYSNADIKFFENKYGKRLVHMQNDAPEPVKLENGWTRHFLIAMEEINKPYQIGDILYVRETWCDTSKDLKEDSELEIGDCKYIFKVDDLGEKHPIVDIDIKRWRPSIHMPKEAARIFLRVTSIRAERLQEIQDSDCLKEGIREYSKDGNVIKYAVNEEQFHWFDMPRNPLEAFKILWNTTVKKDAYKEYGFESNPWVWVIEFGKIDKE</sequence>
<comment type="caution">
    <text evidence="1">The sequence shown here is derived from an EMBL/GenBank/DDBJ whole genome shotgun (WGS) entry which is preliminary data.</text>
</comment>
<evidence type="ECO:0000313" key="2">
    <source>
        <dbReference type="Proteomes" id="UP000585258"/>
    </source>
</evidence>
<dbReference type="Proteomes" id="UP000585258">
    <property type="component" value="Unassembled WGS sequence"/>
</dbReference>
<accession>A0A7X0SER0</accession>